<dbReference type="EMBL" id="UYYG01000059">
    <property type="protein sequence ID" value="VDN52436.1"/>
    <property type="molecule type" value="Genomic_DNA"/>
</dbReference>
<evidence type="ECO:0000313" key="5">
    <source>
        <dbReference type="WBParaSite" id="DME_0000840301-mRNA-1"/>
    </source>
</evidence>
<keyword evidence="4" id="KW-1185">Reference proteome</keyword>
<feature type="compositionally biased region" description="Basic residues" evidence="1">
    <location>
        <begin position="1"/>
        <end position="12"/>
    </location>
</feature>
<dbReference type="Proteomes" id="UP000038040">
    <property type="component" value="Unplaced"/>
</dbReference>
<evidence type="ECO:0000313" key="3">
    <source>
        <dbReference type="Proteomes" id="UP000038040"/>
    </source>
</evidence>
<reference evidence="5" key="1">
    <citation type="submission" date="2017-02" db="UniProtKB">
        <authorList>
            <consortium name="WormBaseParasite"/>
        </authorList>
    </citation>
    <scope>IDENTIFICATION</scope>
</reference>
<sequence length="98" mass="11633">MLRKPTWKRYRQREKSQRSMAPLAQEDNYEGTEQKRCYFNFKKTILKSRVGKSLSRFDSRRGSTNTDLKSSTRIEGESHSAHEYTECPPHIEDEQFSN</sequence>
<name>A0A0N4UKW6_DRAME</name>
<dbReference type="AlphaFoldDB" id="A0A0N4UKW6"/>
<reference evidence="2 4" key="2">
    <citation type="submission" date="2018-11" db="EMBL/GenBank/DDBJ databases">
        <authorList>
            <consortium name="Pathogen Informatics"/>
        </authorList>
    </citation>
    <scope>NUCLEOTIDE SEQUENCE [LARGE SCALE GENOMIC DNA]</scope>
</reference>
<feature type="region of interest" description="Disordered" evidence="1">
    <location>
        <begin position="52"/>
        <end position="98"/>
    </location>
</feature>
<evidence type="ECO:0000313" key="2">
    <source>
        <dbReference type="EMBL" id="VDN52436.1"/>
    </source>
</evidence>
<organism evidence="3 5">
    <name type="scientific">Dracunculus medinensis</name>
    <name type="common">Guinea worm</name>
    <dbReference type="NCBI Taxonomy" id="318479"/>
    <lineage>
        <taxon>Eukaryota</taxon>
        <taxon>Metazoa</taxon>
        <taxon>Ecdysozoa</taxon>
        <taxon>Nematoda</taxon>
        <taxon>Chromadorea</taxon>
        <taxon>Rhabditida</taxon>
        <taxon>Spirurina</taxon>
        <taxon>Dracunculoidea</taxon>
        <taxon>Dracunculidae</taxon>
        <taxon>Dracunculus</taxon>
    </lineage>
</organism>
<proteinExistence type="predicted"/>
<dbReference type="OrthoDB" id="5885889at2759"/>
<evidence type="ECO:0000256" key="1">
    <source>
        <dbReference type="SAM" id="MobiDB-lite"/>
    </source>
</evidence>
<feature type="compositionally biased region" description="Basic and acidic residues" evidence="1">
    <location>
        <begin position="70"/>
        <end position="98"/>
    </location>
</feature>
<accession>A0A0N4UKW6</accession>
<feature type="region of interest" description="Disordered" evidence="1">
    <location>
        <begin position="1"/>
        <end position="30"/>
    </location>
</feature>
<gene>
    <name evidence="2" type="ORF">DME_LOCUS2409</name>
</gene>
<protein>
    <submittedName>
        <fullName evidence="5">Ovule protein</fullName>
    </submittedName>
</protein>
<evidence type="ECO:0000313" key="4">
    <source>
        <dbReference type="Proteomes" id="UP000274756"/>
    </source>
</evidence>
<dbReference type="WBParaSite" id="DME_0000840301-mRNA-1">
    <property type="protein sequence ID" value="DME_0000840301-mRNA-1"/>
    <property type="gene ID" value="DME_0000840301"/>
</dbReference>
<dbReference type="Proteomes" id="UP000274756">
    <property type="component" value="Unassembled WGS sequence"/>
</dbReference>